<keyword evidence="2" id="KW-1185">Reference proteome</keyword>
<keyword evidence="1" id="KW-0808">Transferase</keyword>
<dbReference type="AlphaFoldDB" id="A0A5N3PJ42"/>
<accession>A0A5N3PJ42</accession>
<dbReference type="SUPFAM" id="SSF53756">
    <property type="entry name" value="UDP-Glycosyltransferase/glycogen phosphorylase"/>
    <property type="match status" value="1"/>
</dbReference>
<dbReference type="EMBL" id="VCMV01000001">
    <property type="protein sequence ID" value="KAB0269760.1"/>
    <property type="molecule type" value="Genomic_DNA"/>
</dbReference>
<dbReference type="RefSeq" id="WP_150941653.1">
    <property type="nucleotide sequence ID" value="NZ_VCMV01000001.1"/>
</dbReference>
<dbReference type="Proteomes" id="UP000325684">
    <property type="component" value="Unassembled WGS sequence"/>
</dbReference>
<protein>
    <submittedName>
        <fullName evidence="1">Glycosyltransferase</fullName>
    </submittedName>
</protein>
<dbReference type="GO" id="GO:0016740">
    <property type="term" value="F:transferase activity"/>
    <property type="evidence" value="ECO:0007669"/>
    <property type="project" value="UniProtKB-KW"/>
</dbReference>
<gene>
    <name evidence="1" type="ORF">FEZ63_00380</name>
</gene>
<name>A0A5N3PJ42_9HYPH</name>
<evidence type="ECO:0000313" key="1">
    <source>
        <dbReference type="EMBL" id="KAB0269760.1"/>
    </source>
</evidence>
<sequence length="360" mass="39848">MPLRASLSVAISPAFRGRSNAFTVLFARALLANGFRVEEFSFRKLLSFRVVIFHWPNSFLSGSAGRRGLRSRLRLKLLELAKLVTGLKIVWVAHNIHPHDVPNLQPGSGADFLKLINGVIYLSNSSRAEILKHHPALAAVPGLVTTHGHYRSSMASPPTPPRSPGFPVRLLHFGQIRPYKNVEQLIWCMKELPGDAVHLTVAGKVDDLDLIQRLRELASSASHIELDLRSELLRDEELEAMLDKSDAVILPYRNVLNSGAALFSLSRNRPILAPSIGSLPELRETAGADWVHLYKGDLTADRIAAFVFALRSERLHHSPDLSANDWVKIGRQLAGFVEAIVHHDRSPKAPPPTKLEPADV</sequence>
<organism evidence="1 2">
    <name type="scientific">Microvirga brassicacearum</name>
    <dbReference type="NCBI Taxonomy" id="2580413"/>
    <lineage>
        <taxon>Bacteria</taxon>
        <taxon>Pseudomonadati</taxon>
        <taxon>Pseudomonadota</taxon>
        <taxon>Alphaproteobacteria</taxon>
        <taxon>Hyphomicrobiales</taxon>
        <taxon>Methylobacteriaceae</taxon>
        <taxon>Microvirga</taxon>
    </lineage>
</organism>
<comment type="caution">
    <text evidence="1">The sequence shown here is derived from an EMBL/GenBank/DDBJ whole genome shotgun (WGS) entry which is preliminary data.</text>
</comment>
<proteinExistence type="predicted"/>
<dbReference type="Gene3D" id="3.40.50.2000">
    <property type="entry name" value="Glycogen Phosphorylase B"/>
    <property type="match status" value="1"/>
</dbReference>
<dbReference type="OrthoDB" id="7984038at2"/>
<reference evidence="1 2" key="1">
    <citation type="journal article" date="2019" name="Microorganisms">
        <title>Genome Insights into the Novel Species Microvirga brassicacearum, a Rapeseed Endophyte with Biotechnological Potential.</title>
        <authorList>
            <person name="Jimenez-Gomez A."/>
            <person name="Saati-Santamaria Z."/>
            <person name="Igual J.M."/>
            <person name="Rivas R."/>
            <person name="Mateos P.F."/>
            <person name="Garcia-Fraile P."/>
        </authorList>
    </citation>
    <scope>NUCLEOTIDE SEQUENCE [LARGE SCALE GENOMIC DNA]</scope>
    <source>
        <strain evidence="1 2">CDVBN77</strain>
    </source>
</reference>
<evidence type="ECO:0000313" key="2">
    <source>
        <dbReference type="Proteomes" id="UP000325684"/>
    </source>
</evidence>